<feature type="chain" id="PRO_5038002505" evidence="2">
    <location>
        <begin position="24"/>
        <end position="42"/>
    </location>
</feature>
<dbReference type="RefSeq" id="WP_275581980.1">
    <property type="nucleotide sequence ID" value="NZ_JAFBEB010000022.1"/>
</dbReference>
<dbReference type="Proteomes" id="UP000717624">
    <property type="component" value="Unassembled WGS sequence"/>
</dbReference>
<feature type="compositionally biased region" description="Polar residues" evidence="1">
    <location>
        <begin position="21"/>
        <end position="33"/>
    </location>
</feature>
<proteinExistence type="predicted"/>
<organism evidence="3 4">
    <name type="scientific">Brevibacillus fulvus</name>
    <dbReference type="NCBI Taxonomy" id="1125967"/>
    <lineage>
        <taxon>Bacteria</taxon>
        <taxon>Bacillati</taxon>
        <taxon>Bacillota</taxon>
        <taxon>Bacilli</taxon>
        <taxon>Bacillales</taxon>
        <taxon>Paenibacillaceae</taxon>
        <taxon>Brevibacillus</taxon>
    </lineage>
</organism>
<reference evidence="3" key="1">
    <citation type="submission" date="2021-01" db="EMBL/GenBank/DDBJ databases">
        <title>Genomic Encyclopedia of Type Strains, Phase IV (KMG-IV): sequencing the most valuable type-strain genomes for metagenomic binning, comparative biology and taxonomic classification.</title>
        <authorList>
            <person name="Goeker M."/>
        </authorList>
    </citation>
    <scope>NUCLEOTIDE SEQUENCE</scope>
    <source>
        <strain evidence="3">DSM 25523</strain>
    </source>
</reference>
<accession>A0A938Y5C4</accession>
<keyword evidence="2" id="KW-0732">Signal</keyword>
<evidence type="ECO:0000313" key="4">
    <source>
        <dbReference type="Proteomes" id="UP000717624"/>
    </source>
</evidence>
<dbReference type="EMBL" id="JAFBEB010000022">
    <property type="protein sequence ID" value="MBM7592221.1"/>
    <property type="molecule type" value="Genomic_DNA"/>
</dbReference>
<sequence length="42" mass="4334">MKKATTLLLVALLVFAGISSASAETSKGNSGTITPYDFGERS</sequence>
<gene>
    <name evidence="3" type="ORF">JOD01_003883</name>
</gene>
<evidence type="ECO:0000256" key="1">
    <source>
        <dbReference type="SAM" id="MobiDB-lite"/>
    </source>
</evidence>
<protein>
    <submittedName>
        <fullName evidence="3">Uncharacterized protein</fullName>
    </submittedName>
</protein>
<evidence type="ECO:0000313" key="3">
    <source>
        <dbReference type="EMBL" id="MBM7592221.1"/>
    </source>
</evidence>
<dbReference type="AlphaFoldDB" id="A0A938Y5C4"/>
<evidence type="ECO:0000256" key="2">
    <source>
        <dbReference type="SAM" id="SignalP"/>
    </source>
</evidence>
<comment type="caution">
    <text evidence="3">The sequence shown here is derived from an EMBL/GenBank/DDBJ whole genome shotgun (WGS) entry which is preliminary data.</text>
</comment>
<keyword evidence="4" id="KW-1185">Reference proteome</keyword>
<feature type="region of interest" description="Disordered" evidence="1">
    <location>
        <begin position="21"/>
        <end position="42"/>
    </location>
</feature>
<feature type="signal peptide" evidence="2">
    <location>
        <begin position="1"/>
        <end position="23"/>
    </location>
</feature>
<name>A0A938Y5C4_9BACL</name>